<sequence>MSNSPHPATSTRMREETPTTAHGSRTLIVEETALQGQSGDEEVLSSDDGEHVGVLRLRGDMNARRRRVIQWDENVIDNEHMNKKKTKICCIYHKPHAVGESSESESDSSSDDSSSSSGNDSDHGKCNHKHTQRKKKRNPRDVSPNAYERQPVYKDRSLPSAAK</sequence>
<keyword evidence="5" id="KW-1185">Reference proteome</keyword>
<dbReference type="VEuPathDB" id="FungiDB:HMPREF1544_06125"/>
<dbReference type="GO" id="GO:0008157">
    <property type="term" value="F:protein phosphatase 1 binding"/>
    <property type="evidence" value="ECO:0007669"/>
    <property type="project" value="TreeGrafter"/>
</dbReference>
<dbReference type="GO" id="GO:0004865">
    <property type="term" value="F:protein serine/threonine phosphatase inhibitor activity"/>
    <property type="evidence" value="ECO:0007669"/>
    <property type="project" value="UniProtKB-UniRule"/>
</dbReference>
<dbReference type="OMA" id="HKPRQFD"/>
<comment type="function">
    <text evidence="2">Regulator of type 1 phosphatases which maintains protein phosphatase activity under strict control.</text>
</comment>
<feature type="region of interest" description="Disordered" evidence="3">
    <location>
        <begin position="97"/>
        <end position="163"/>
    </location>
</feature>
<evidence type="ECO:0000313" key="4">
    <source>
        <dbReference type="EMBL" id="EPB87101.1"/>
    </source>
</evidence>
<organism evidence="4 5">
    <name type="scientific">Mucor circinelloides f. circinelloides (strain 1006PhL)</name>
    <name type="common">Mucormycosis agent</name>
    <name type="synonym">Calyptromyces circinelloides</name>
    <dbReference type="NCBI Taxonomy" id="1220926"/>
    <lineage>
        <taxon>Eukaryota</taxon>
        <taxon>Fungi</taxon>
        <taxon>Fungi incertae sedis</taxon>
        <taxon>Mucoromycota</taxon>
        <taxon>Mucoromycotina</taxon>
        <taxon>Mucoromycetes</taxon>
        <taxon>Mucorales</taxon>
        <taxon>Mucorineae</taxon>
        <taxon>Mucoraceae</taxon>
        <taxon>Mucor</taxon>
    </lineage>
</organism>
<dbReference type="eggNOG" id="KOG4102">
    <property type="taxonomic scope" value="Eukaryota"/>
</dbReference>
<dbReference type="InterPro" id="IPR011107">
    <property type="entry name" value="PPI_Ypi1"/>
</dbReference>
<protein>
    <recommendedName>
        <fullName evidence="2">Type 1 phosphatases regulator</fullName>
    </recommendedName>
</protein>
<dbReference type="InParanoid" id="S2JAC4"/>
<dbReference type="EMBL" id="KE123975">
    <property type="protein sequence ID" value="EPB87101.1"/>
    <property type="molecule type" value="Genomic_DNA"/>
</dbReference>
<dbReference type="PANTHER" id="PTHR20835">
    <property type="entry name" value="E3 UBIQUITIN-PROTEIN LIGASE PPP1R11-RELATED"/>
    <property type="match status" value="1"/>
</dbReference>
<feature type="compositionally biased region" description="Basic residues" evidence="3">
    <location>
        <begin position="126"/>
        <end position="138"/>
    </location>
</feature>
<evidence type="ECO:0000313" key="5">
    <source>
        <dbReference type="Proteomes" id="UP000014254"/>
    </source>
</evidence>
<dbReference type="STRING" id="1220926.S2JAC4"/>
<dbReference type="PANTHER" id="PTHR20835:SF0">
    <property type="entry name" value="E3 UBIQUITIN-PROTEIN LIGASE PPP1R11"/>
    <property type="match status" value="1"/>
</dbReference>
<accession>S2JAC4</accession>
<dbReference type="AlphaFoldDB" id="S2JAC4"/>
<gene>
    <name evidence="4" type="ORF">HMPREF1544_06125</name>
</gene>
<evidence type="ECO:0000256" key="1">
    <source>
        <dbReference type="ARBA" id="ARBA00005605"/>
    </source>
</evidence>
<dbReference type="Pfam" id="PF07491">
    <property type="entry name" value="PPI_Ypi1"/>
    <property type="match status" value="1"/>
</dbReference>
<reference evidence="5" key="1">
    <citation type="submission" date="2013-05" db="EMBL/GenBank/DDBJ databases">
        <title>The Genome sequence of Mucor circinelloides f. circinelloides 1006PhL.</title>
        <authorList>
            <consortium name="The Broad Institute Genomics Platform"/>
            <person name="Cuomo C."/>
            <person name="Earl A."/>
            <person name="Findley K."/>
            <person name="Lee S.C."/>
            <person name="Walker B."/>
            <person name="Young S."/>
            <person name="Zeng Q."/>
            <person name="Gargeya S."/>
            <person name="Fitzgerald M."/>
            <person name="Haas B."/>
            <person name="Abouelleil A."/>
            <person name="Allen A.W."/>
            <person name="Alvarado L."/>
            <person name="Arachchi H.M."/>
            <person name="Berlin A.M."/>
            <person name="Chapman S.B."/>
            <person name="Gainer-Dewar J."/>
            <person name="Goldberg J."/>
            <person name="Griggs A."/>
            <person name="Gujja S."/>
            <person name="Hansen M."/>
            <person name="Howarth C."/>
            <person name="Imamovic A."/>
            <person name="Ireland A."/>
            <person name="Larimer J."/>
            <person name="McCowan C."/>
            <person name="Murphy C."/>
            <person name="Pearson M."/>
            <person name="Poon T.W."/>
            <person name="Priest M."/>
            <person name="Roberts A."/>
            <person name="Saif S."/>
            <person name="Shea T."/>
            <person name="Sisk P."/>
            <person name="Sykes S."/>
            <person name="Wortman J."/>
            <person name="Nusbaum C."/>
            <person name="Birren B."/>
        </authorList>
    </citation>
    <scope>NUCLEOTIDE SEQUENCE [LARGE SCALE GENOMIC DNA]</scope>
    <source>
        <strain evidence="5">1006PhL</strain>
    </source>
</reference>
<feature type="region of interest" description="Disordered" evidence="3">
    <location>
        <begin position="1"/>
        <end position="26"/>
    </location>
</feature>
<evidence type="ECO:0000256" key="2">
    <source>
        <dbReference type="RuleBase" id="RU367162"/>
    </source>
</evidence>
<comment type="similarity">
    <text evidence="1 2">Belongs to the YPI1 family.</text>
</comment>
<comment type="subcellular location">
    <subcellularLocation>
        <location evidence="2">Nucleus</location>
    </subcellularLocation>
</comment>
<keyword evidence="2" id="KW-0539">Nucleus</keyword>
<dbReference type="GO" id="GO:0005634">
    <property type="term" value="C:nucleus"/>
    <property type="evidence" value="ECO:0007669"/>
    <property type="project" value="UniProtKB-SubCell"/>
</dbReference>
<dbReference type="OrthoDB" id="307488at2759"/>
<proteinExistence type="inferred from homology"/>
<evidence type="ECO:0000256" key="3">
    <source>
        <dbReference type="SAM" id="MobiDB-lite"/>
    </source>
</evidence>
<dbReference type="Proteomes" id="UP000014254">
    <property type="component" value="Unassembled WGS sequence"/>
</dbReference>
<name>S2JAC4_MUCC1</name>
<feature type="compositionally biased region" description="Polar residues" evidence="3">
    <location>
        <begin position="1"/>
        <end position="11"/>
    </location>
</feature>